<feature type="coiled-coil region" evidence="8">
    <location>
        <begin position="1422"/>
        <end position="1449"/>
    </location>
</feature>
<dbReference type="InterPro" id="IPR014001">
    <property type="entry name" value="Helicase_ATP-bd"/>
</dbReference>
<keyword evidence="4" id="KW-0378">Hydrolase</keyword>
<evidence type="ECO:0000256" key="3">
    <source>
        <dbReference type="ARBA" id="ARBA00022771"/>
    </source>
</evidence>
<dbReference type="OrthoDB" id="5330228at2759"/>
<dbReference type="Proteomes" id="UP000005220">
    <property type="component" value="Chromosome 9"/>
</dbReference>
<evidence type="ECO:0000256" key="5">
    <source>
        <dbReference type="ARBA" id="ARBA00022833"/>
    </source>
</evidence>
<dbReference type="Gene3D" id="3.40.50.300">
    <property type="entry name" value="P-loop containing nucleotide triphosphate hydrolases"/>
    <property type="match status" value="1"/>
</dbReference>
<evidence type="ECO:0000259" key="11">
    <source>
        <dbReference type="PROSITE" id="PS51194"/>
    </source>
</evidence>
<dbReference type="HOGENOM" id="CLU_001592_2_0_1"/>
<evidence type="ECO:0000313" key="13">
    <source>
        <dbReference type="Proteomes" id="UP000005220"/>
    </source>
</evidence>
<dbReference type="EMBL" id="HE650829">
    <property type="protein sequence ID" value="CCF59989.1"/>
    <property type="molecule type" value="Genomic_DNA"/>
</dbReference>
<reference evidence="12 13" key="1">
    <citation type="journal article" date="2011" name="Proc. Natl. Acad. Sci. U.S.A.">
        <title>Evolutionary erosion of yeast sex chromosomes by mating-type switching accidents.</title>
        <authorList>
            <person name="Gordon J.L."/>
            <person name="Armisen D."/>
            <person name="Proux-Wera E."/>
            <person name="Oheigeartaigh S.S."/>
            <person name="Byrne K.P."/>
            <person name="Wolfe K.H."/>
        </authorList>
    </citation>
    <scope>NUCLEOTIDE SEQUENCE [LARGE SCALE GENOMIC DNA]</scope>
    <source>
        <strain evidence="13">ATCC 22294 / BCRC 22015 / CBS 2517 / CECT 1963 / NBRC 1671 / NRRL Y-8276</strain>
    </source>
</reference>
<gene>
    <name evidence="12" type="primary">KAFR0I02090</name>
    <name evidence="12" type="ORF">KAFR_0I02090</name>
</gene>
<feature type="domain" description="Helicase C-terminal" evidence="11">
    <location>
        <begin position="1281"/>
        <end position="1440"/>
    </location>
</feature>
<evidence type="ECO:0000256" key="8">
    <source>
        <dbReference type="SAM" id="Coils"/>
    </source>
</evidence>
<dbReference type="PROSITE" id="PS00518">
    <property type="entry name" value="ZF_RING_1"/>
    <property type="match status" value="1"/>
</dbReference>
<dbReference type="InterPro" id="IPR017907">
    <property type="entry name" value="Znf_RING_CS"/>
</dbReference>
<evidence type="ECO:0000256" key="1">
    <source>
        <dbReference type="ARBA" id="ARBA00022723"/>
    </source>
</evidence>
<dbReference type="SUPFAM" id="SSF57850">
    <property type="entry name" value="RING/U-box"/>
    <property type="match status" value="1"/>
</dbReference>
<dbReference type="Pfam" id="PF26021">
    <property type="entry name" value="Ferritin_C144_05"/>
    <property type="match status" value="1"/>
</dbReference>
<dbReference type="GO" id="GO:0006303">
    <property type="term" value="P:double-strand break repair via nonhomologous end joining"/>
    <property type="evidence" value="ECO:0007669"/>
    <property type="project" value="EnsemblFungi"/>
</dbReference>
<keyword evidence="3 7" id="KW-0863">Zinc-finger</keyword>
<dbReference type="InterPro" id="IPR059033">
    <property type="entry name" value="C144_05_dom"/>
</dbReference>
<dbReference type="InParanoid" id="H2B039"/>
<proteinExistence type="predicted"/>
<dbReference type="InterPro" id="IPR001650">
    <property type="entry name" value="Helicase_C-like"/>
</dbReference>
<dbReference type="SMART" id="SM00184">
    <property type="entry name" value="RING"/>
    <property type="match status" value="1"/>
</dbReference>
<dbReference type="GO" id="GO:0005634">
    <property type="term" value="C:nucleus"/>
    <property type="evidence" value="ECO:0007669"/>
    <property type="project" value="TreeGrafter"/>
</dbReference>
<dbReference type="PROSITE" id="PS51192">
    <property type="entry name" value="HELICASE_ATP_BIND_1"/>
    <property type="match status" value="1"/>
</dbReference>
<evidence type="ECO:0000256" key="2">
    <source>
        <dbReference type="ARBA" id="ARBA00022741"/>
    </source>
</evidence>
<evidence type="ECO:0000256" key="4">
    <source>
        <dbReference type="ARBA" id="ARBA00022801"/>
    </source>
</evidence>
<dbReference type="STRING" id="1071382.H2B039"/>
<keyword evidence="8" id="KW-0175">Coiled coil</keyword>
<evidence type="ECO:0000256" key="6">
    <source>
        <dbReference type="ARBA" id="ARBA00022840"/>
    </source>
</evidence>
<dbReference type="InterPro" id="IPR027417">
    <property type="entry name" value="P-loop_NTPase"/>
</dbReference>
<dbReference type="PROSITE" id="PS50089">
    <property type="entry name" value="ZF_RING_2"/>
    <property type="match status" value="1"/>
</dbReference>
<dbReference type="SMART" id="SM00487">
    <property type="entry name" value="DEXDc"/>
    <property type="match status" value="1"/>
</dbReference>
<protein>
    <recommendedName>
        <fullName evidence="14">RING-type domain-containing protein</fullName>
    </recommendedName>
</protein>
<dbReference type="CDD" id="cd23135">
    <property type="entry name" value="RING-HC_IRC20-like"/>
    <property type="match status" value="1"/>
</dbReference>
<dbReference type="FunCoup" id="H2B039">
    <property type="interactions" value="264"/>
</dbReference>
<dbReference type="Pfam" id="PF00176">
    <property type="entry name" value="SNF2-rel_dom"/>
    <property type="match status" value="1"/>
</dbReference>
<dbReference type="InterPro" id="IPR001841">
    <property type="entry name" value="Znf_RING"/>
</dbReference>
<dbReference type="InterPro" id="IPR013083">
    <property type="entry name" value="Znf_RING/FYVE/PHD"/>
</dbReference>
<dbReference type="CDD" id="cd18793">
    <property type="entry name" value="SF2_C_SNF"/>
    <property type="match status" value="1"/>
</dbReference>
<dbReference type="InterPro" id="IPR052583">
    <property type="entry name" value="ATP-helicase/E3_Ub-Ligase"/>
</dbReference>
<keyword evidence="13" id="KW-1185">Reference proteome</keyword>
<evidence type="ECO:0000256" key="7">
    <source>
        <dbReference type="PROSITE-ProRule" id="PRU00175"/>
    </source>
</evidence>
<feature type="domain" description="Helicase ATP-binding" evidence="10">
    <location>
        <begin position="314"/>
        <end position="524"/>
    </location>
</feature>
<dbReference type="Pfam" id="PF00271">
    <property type="entry name" value="Helicase_C"/>
    <property type="match status" value="1"/>
</dbReference>
<keyword evidence="6" id="KW-0067">ATP-binding</keyword>
<dbReference type="SMART" id="SM00490">
    <property type="entry name" value="HELICc"/>
    <property type="match status" value="1"/>
</dbReference>
<dbReference type="GO" id="GO:0008270">
    <property type="term" value="F:zinc ion binding"/>
    <property type="evidence" value="ECO:0007669"/>
    <property type="project" value="UniProtKB-KW"/>
</dbReference>
<organism evidence="12 13">
    <name type="scientific">Kazachstania africana (strain ATCC 22294 / BCRC 22015 / CBS 2517 / CECT 1963 / NBRC 1671 / NRRL Y-8276)</name>
    <name type="common">Yeast</name>
    <name type="synonym">Kluyveromyces africanus</name>
    <dbReference type="NCBI Taxonomy" id="1071382"/>
    <lineage>
        <taxon>Eukaryota</taxon>
        <taxon>Fungi</taxon>
        <taxon>Dikarya</taxon>
        <taxon>Ascomycota</taxon>
        <taxon>Saccharomycotina</taxon>
        <taxon>Saccharomycetes</taxon>
        <taxon>Saccharomycetales</taxon>
        <taxon>Saccharomycetaceae</taxon>
        <taxon>Kazachstania</taxon>
    </lineage>
</organism>
<dbReference type="GO" id="GO:0045003">
    <property type="term" value="P:double-strand break repair via synthesis-dependent strand annealing"/>
    <property type="evidence" value="ECO:0007669"/>
    <property type="project" value="EnsemblFungi"/>
</dbReference>
<sequence length="1466" mass="171380">MAEITVQLDEVPGGVGSVLDRRFGDTVPLEADLFLNLSKFKHHHLVSIKFITPMRCHASGTQHVMLRYDSGSGELRIGSDHSFHIPTIDQNELLLKCLHFINLGSLRTELEEKLETFKIESKKKRKTVFYNKITKQLRSVNKSLKDVHCHGPFLHSNSNQVTVNLDLYLLYKPNSFNKFDVETNSLLDLLYSRSFSQNDSEITTSFIQRYFINQTVHYTKQILPRPSFEDIIENLRLRLLPFQMDSIQWMLDKEGYNNQYIPPKTNPTPHELNNFLNSKICFGYEIVKNDYLFWNKFTNFILDYKEAMQLYENYDHSQPKAKGLLSEEMGLGKTIEILTLIMLNKRKLTESQTFLTHDNKTIHRTKTTLIICPNPLLQQWINEINEHTNPGTIKIFHYLGYNDIILKFKTNNIEDIVKKLSTYDVIITTYNIINLEIHYAQYNANLRSRRNQYTQPKYNYSSPLSLMEFFRIILDEVQMLKSDNTQAAKCTSLLYRVHTWGVSGTPIQNIRDFQTILSYLKISPFCENSDIVTNVDKNIGRENTVLSNGIQFSINDVMEIFIRYDICIRHSKSDVVSQIHIPKQTNYLIPLEFNPIEWDNYLNLWNDFILASGYGPRGENKPNLSTNQLNQWLTQLRYLCCHAIIPENLMSNTFSHGKSKKLEAFNQVNEMVHNINDILKIMTAETIESLNSLYRENYQLKIRTAQVEMELNNDPLKAIPTLKSVTENIINDLKIKFNIEDIFTIDFDEIDNDKVKIRSYLDLLNQCFFFIGTSYYFMGSKKLEMVDDENTKIKLMNEKEDDKKEVKEEKKYTDYYSSEELLAIEKNQLLEQENYEIAERLRKQILLERVQKVEETILEIQAFFNDTNKTTDKALRLQIIGFNFKDNFASNMLISNIFKALSSMLLAFNKQAMQFNSLIEQLIELLYKPISREYDDDNEEDKAMEYSTSIDDQDKIFAIFHCLEELLKNRDLVINSDEDDIKLNTKNSVQVDATFSQYHLDLLKNLEIIGKGTSLKSIFSDLKNSKIVRSSLTSGANRDGADFEDYLLSYEEEIGRINKEDKNVRESIKKLNLIYNSKIEYYSHLQRISDSLISIIQLEPNVKNSILRSIKDDKQYKENLTKISQIESRIKYLKNLSKIQDLIEQNKSFNCPICLNTIYMGSIIKCGHFFCKHCIFSWLKNKSVCPICKKTTNKNELYHFKFKNKEEEVNKPVGERVLGSKIDGISPSLPSNDKVTVKQTKEDADEEEDEEIFNEKFVKFPQINEVAQLTIKESFGAKIDFVIKLILFLKLKSQSEERDPPQILIYSQNFEFLKIITKILTLNHISHLSCFSNTKSISSTIEKFKRNNTITCLLMNVKTLGAGLNLLNAKHIFLLDPIINHNDELQAMSRNNRIGQMEETYVWNFMIKESVEENIFKYKCILENNKRQKEKFSNENDELEEEFEINENATEFIGDRHLWNCFFQKQ</sequence>
<dbReference type="PROSITE" id="PS51194">
    <property type="entry name" value="HELICASE_CTER"/>
    <property type="match status" value="1"/>
</dbReference>
<keyword evidence="2" id="KW-0547">Nucleotide-binding</keyword>
<dbReference type="PANTHER" id="PTHR45865">
    <property type="entry name" value="E3 UBIQUITIN-PROTEIN LIGASE SHPRH FAMILY MEMBER"/>
    <property type="match status" value="1"/>
</dbReference>
<dbReference type="GO" id="GO:0000209">
    <property type="term" value="P:protein polyubiquitination"/>
    <property type="evidence" value="ECO:0007669"/>
    <property type="project" value="TreeGrafter"/>
</dbReference>
<evidence type="ECO:0000259" key="10">
    <source>
        <dbReference type="PROSITE" id="PS51192"/>
    </source>
</evidence>
<dbReference type="InterPro" id="IPR000330">
    <property type="entry name" value="SNF2_N"/>
</dbReference>
<keyword evidence="1" id="KW-0479">Metal-binding</keyword>
<keyword evidence="5" id="KW-0862">Zinc</keyword>
<accession>H2B039</accession>
<evidence type="ECO:0000259" key="9">
    <source>
        <dbReference type="PROSITE" id="PS50089"/>
    </source>
</evidence>
<dbReference type="Pfam" id="PF13923">
    <property type="entry name" value="zf-C3HC4_2"/>
    <property type="match status" value="1"/>
</dbReference>
<dbReference type="Gene3D" id="3.40.50.10810">
    <property type="entry name" value="Tandem AAA-ATPase domain"/>
    <property type="match status" value="1"/>
</dbReference>
<evidence type="ECO:0000313" key="12">
    <source>
        <dbReference type="EMBL" id="CCF59989.1"/>
    </source>
</evidence>
<dbReference type="GO" id="GO:0061630">
    <property type="term" value="F:ubiquitin protein ligase activity"/>
    <property type="evidence" value="ECO:0007669"/>
    <property type="project" value="TreeGrafter"/>
</dbReference>
<dbReference type="InterPro" id="IPR038718">
    <property type="entry name" value="SNF2-like_sf"/>
</dbReference>
<dbReference type="Gene3D" id="3.30.40.10">
    <property type="entry name" value="Zinc/RING finger domain, C3HC4 (zinc finger)"/>
    <property type="match status" value="1"/>
</dbReference>
<dbReference type="SUPFAM" id="SSF52540">
    <property type="entry name" value="P-loop containing nucleoside triphosphate hydrolases"/>
    <property type="match status" value="2"/>
</dbReference>
<name>H2B039_KAZAF</name>
<feature type="domain" description="RING-type" evidence="9">
    <location>
        <begin position="1151"/>
        <end position="1189"/>
    </location>
</feature>
<dbReference type="RefSeq" id="XP_003959124.1">
    <property type="nucleotide sequence ID" value="XM_003959075.1"/>
</dbReference>
<dbReference type="KEGG" id="kaf:KAFR_0I02090"/>
<dbReference type="eggNOG" id="KOG0298">
    <property type="taxonomic scope" value="Eukaryota"/>
</dbReference>
<dbReference type="GeneID" id="13883625"/>
<evidence type="ECO:0008006" key="14">
    <source>
        <dbReference type="Google" id="ProtNLM"/>
    </source>
</evidence>
<dbReference type="GO" id="GO:0003677">
    <property type="term" value="F:DNA binding"/>
    <property type="evidence" value="ECO:0007669"/>
    <property type="project" value="EnsemblFungi"/>
</dbReference>
<dbReference type="InterPro" id="IPR049730">
    <property type="entry name" value="SNF2/RAD54-like_C"/>
</dbReference>
<dbReference type="GO" id="GO:0016887">
    <property type="term" value="F:ATP hydrolysis activity"/>
    <property type="evidence" value="ECO:0007669"/>
    <property type="project" value="EnsemblFungi"/>
</dbReference>
<dbReference type="PANTHER" id="PTHR45865:SF1">
    <property type="entry name" value="E3 UBIQUITIN-PROTEIN LIGASE SHPRH"/>
    <property type="match status" value="1"/>
</dbReference>
<dbReference type="GO" id="GO:0005524">
    <property type="term" value="F:ATP binding"/>
    <property type="evidence" value="ECO:0007669"/>
    <property type="project" value="InterPro"/>
</dbReference>